<dbReference type="Pfam" id="PF00550">
    <property type="entry name" value="PP-binding"/>
    <property type="match status" value="1"/>
</dbReference>
<dbReference type="RefSeq" id="WP_177227621.1">
    <property type="nucleotide sequence ID" value="NZ_FOBF01000022.1"/>
</dbReference>
<sequence length="63" mass="7091">MSAEELRTRVAELVGELPGDDDDLIDHGMDSIRMMALAERFGVDFMDLAERPTLRAWGELIRG</sequence>
<accession>A0A1H8E7C5</accession>
<evidence type="ECO:0000259" key="1">
    <source>
        <dbReference type="Pfam" id="PF00550"/>
    </source>
</evidence>
<dbReference type="EMBL" id="FOBF01000022">
    <property type="protein sequence ID" value="SEN15316.1"/>
    <property type="molecule type" value="Genomic_DNA"/>
</dbReference>
<feature type="domain" description="Carrier" evidence="1">
    <location>
        <begin position="5"/>
        <end position="60"/>
    </location>
</feature>
<dbReference type="InterPro" id="IPR009081">
    <property type="entry name" value="PP-bd_ACP"/>
</dbReference>
<evidence type="ECO:0000313" key="2">
    <source>
        <dbReference type="EMBL" id="SEN15316.1"/>
    </source>
</evidence>
<evidence type="ECO:0000313" key="3">
    <source>
        <dbReference type="Proteomes" id="UP000198953"/>
    </source>
</evidence>
<name>A0A1H8E7C5_9ACTN</name>
<dbReference type="STRING" id="46177.SAMN05660976_06939"/>
<organism evidence="2 3">
    <name type="scientific">Nonomuraea pusilla</name>
    <dbReference type="NCBI Taxonomy" id="46177"/>
    <lineage>
        <taxon>Bacteria</taxon>
        <taxon>Bacillati</taxon>
        <taxon>Actinomycetota</taxon>
        <taxon>Actinomycetes</taxon>
        <taxon>Streptosporangiales</taxon>
        <taxon>Streptosporangiaceae</taxon>
        <taxon>Nonomuraea</taxon>
    </lineage>
</organism>
<dbReference type="InterPro" id="IPR036736">
    <property type="entry name" value="ACP-like_sf"/>
</dbReference>
<dbReference type="AlphaFoldDB" id="A0A1H8E7C5"/>
<proteinExistence type="predicted"/>
<reference evidence="2 3" key="1">
    <citation type="submission" date="2016-10" db="EMBL/GenBank/DDBJ databases">
        <authorList>
            <person name="de Groot N.N."/>
        </authorList>
    </citation>
    <scope>NUCLEOTIDE SEQUENCE [LARGE SCALE GENOMIC DNA]</scope>
    <source>
        <strain evidence="2 3">DSM 43357</strain>
    </source>
</reference>
<gene>
    <name evidence="2" type="ORF">SAMN05660976_06939</name>
</gene>
<dbReference type="Proteomes" id="UP000198953">
    <property type="component" value="Unassembled WGS sequence"/>
</dbReference>
<dbReference type="SUPFAM" id="SSF47336">
    <property type="entry name" value="ACP-like"/>
    <property type="match status" value="1"/>
</dbReference>
<dbReference type="Gene3D" id="1.10.1200.10">
    <property type="entry name" value="ACP-like"/>
    <property type="match status" value="1"/>
</dbReference>
<protein>
    <submittedName>
        <fullName evidence="2">Aryl carrier domain-containing protein</fullName>
    </submittedName>
</protein>
<keyword evidence="3" id="KW-1185">Reference proteome</keyword>